<evidence type="ECO:0000313" key="3">
    <source>
        <dbReference type="Proteomes" id="UP000322873"/>
    </source>
</evidence>
<comment type="caution">
    <text evidence="2">The sequence shown here is derived from an EMBL/GenBank/DDBJ whole genome shotgun (WGS) entry which is preliminary data.</text>
</comment>
<proteinExistence type="predicted"/>
<organism evidence="2 3">
    <name type="scientific">Monilinia fructicola</name>
    <name type="common">Brown rot fungus</name>
    <name type="synonym">Ciboria fructicola</name>
    <dbReference type="NCBI Taxonomy" id="38448"/>
    <lineage>
        <taxon>Eukaryota</taxon>
        <taxon>Fungi</taxon>
        <taxon>Dikarya</taxon>
        <taxon>Ascomycota</taxon>
        <taxon>Pezizomycotina</taxon>
        <taxon>Leotiomycetes</taxon>
        <taxon>Helotiales</taxon>
        <taxon>Sclerotiniaceae</taxon>
        <taxon>Monilinia</taxon>
    </lineage>
</organism>
<evidence type="ECO:0000313" key="2">
    <source>
        <dbReference type="EMBL" id="KAA8568829.1"/>
    </source>
</evidence>
<feature type="compositionally biased region" description="Polar residues" evidence="1">
    <location>
        <begin position="55"/>
        <end position="65"/>
    </location>
</feature>
<keyword evidence="3" id="KW-1185">Reference proteome</keyword>
<gene>
    <name evidence="2" type="ORF">EYC84_007811</name>
</gene>
<accession>A0A5M9JLG1</accession>
<evidence type="ECO:0000256" key="1">
    <source>
        <dbReference type="SAM" id="MobiDB-lite"/>
    </source>
</evidence>
<reference evidence="2 3" key="1">
    <citation type="submission" date="2019-06" db="EMBL/GenBank/DDBJ databases">
        <title>Genome Sequence of the Brown Rot Fungal Pathogen Monilinia fructicola.</title>
        <authorList>
            <person name="De Miccolis Angelini R.M."/>
            <person name="Landi L."/>
            <person name="Abate D."/>
            <person name="Pollastro S."/>
            <person name="Romanazzi G."/>
            <person name="Faretra F."/>
        </authorList>
    </citation>
    <scope>NUCLEOTIDE SEQUENCE [LARGE SCALE GENOMIC DNA]</scope>
    <source>
        <strain evidence="2 3">Mfrc123</strain>
    </source>
</reference>
<dbReference type="Proteomes" id="UP000322873">
    <property type="component" value="Unassembled WGS sequence"/>
</dbReference>
<feature type="compositionally biased region" description="Basic and acidic residues" evidence="1">
    <location>
        <begin position="68"/>
        <end position="92"/>
    </location>
</feature>
<name>A0A5M9JLG1_MONFR</name>
<sequence>MPSSILCTWGGKVLPNRYGILNQWQLIIINDLGNFLSHRRKKKKKEEASVYGQGKQKNSSISPSATRFGDRQNLKKGEREKKEKEKEKEKERKKGKKEKRRK</sequence>
<protein>
    <submittedName>
        <fullName evidence="2">Uncharacterized protein</fullName>
    </submittedName>
</protein>
<feature type="region of interest" description="Disordered" evidence="1">
    <location>
        <begin position="39"/>
        <end position="102"/>
    </location>
</feature>
<dbReference type="AlphaFoldDB" id="A0A5M9JLG1"/>
<feature type="compositionally biased region" description="Basic residues" evidence="1">
    <location>
        <begin position="93"/>
        <end position="102"/>
    </location>
</feature>
<dbReference type="EMBL" id="VICG01000009">
    <property type="protein sequence ID" value="KAA8568829.1"/>
    <property type="molecule type" value="Genomic_DNA"/>
</dbReference>